<sequence>MNSSLVTPISDECRFCSVVSKANGEDPIGSAWHYDQWLIIEMPQPWEDLWHEHPVLKVIFQQIQARRQVTGAWIRPLVIAPDREYSQPNVTRILYYQRPPHPFAQFEPQEFLIPTDQILNLAIALLDQSAALLEFEPYRQPVGTRDLMVCTHGNVDVACARFGYPIYQQLRQEYAHENLRVWRCSHFGGHQFAPTLIDLPSGRYWGHLDADILDNLVNHSGTVTALRRFYRGWAGLTPVEQIAEREIWMQEGWKWLDYQKSGQVLAIDSSDEDYPDWAEVQINFNSPDGHITGAYTARIEAHGTVKTMWKSGKDETLAEVKQYQVSRLERTD</sequence>
<dbReference type="InterPro" id="IPR036249">
    <property type="entry name" value="Thioredoxin-like_sf"/>
</dbReference>
<protein>
    <submittedName>
        <fullName evidence="1">Sucrase ferredoxin</fullName>
    </submittedName>
</protein>
<accession>A0A7C3KEJ4</accession>
<dbReference type="AlphaFoldDB" id="A0A7C3KEJ4"/>
<reference evidence="1" key="1">
    <citation type="journal article" date="2020" name="mSystems">
        <title>Genome- and Community-Level Interaction Insights into Carbon Utilization and Element Cycling Functions of Hydrothermarchaeota in Hydrothermal Sediment.</title>
        <authorList>
            <person name="Zhou Z."/>
            <person name="Liu Y."/>
            <person name="Xu W."/>
            <person name="Pan J."/>
            <person name="Luo Z.H."/>
            <person name="Li M."/>
        </authorList>
    </citation>
    <scope>NUCLEOTIDE SEQUENCE [LARGE SCALE GENOMIC DNA]</scope>
    <source>
        <strain evidence="1">SpSt-418</strain>
    </source>
</reference>
<dbReference type="CDD" id="cd03062">
    <property type="entry name" value="TRX_Fd_Sucrase"/>
    <property type="match status" value="1"/>
</dbReference>
<dbReference type="PANTHER" id="PTHR31902">
    <property type="entry name" value="ACTIN PATCHES DISTAL PROTEIN 1"/>
    <property type="match status" value="1"/>
</dbReference>
<dbReference type="Gene3D" id="3.40.30.10">
    <property type="entry name" value="Glutaredoxin"/>
    <property type="match status" value="1"/>
</dbReference>
<dbReference type="InterPro" id="IPR009737">
    <property type="entry name" value="Aim32/Apd1-like"/>
</dbReference>
<proteinExistence type="predicted"/>
<name>A0A7C3KEJ4_9CYAN</name>
<dbReference type="InterPro" id="IPR010350">
    <property type="entry name" value="Aim32/Apd1-like_bac"/>
</dbReference>
<dbReference type="SUPFAM" id="SSF52833">
    <property type="entry name" value="Thioredoxin-like"/>
    <property type="match status" value="1"/>
</dbReference>
<comment type="caution">
    <text evidence="1">The sequence shown here is derived from an EMBL/GenBank/DDBJ whole genome shotgun (WGS) entry which is preliminary data.</text>
</comment>
<gene>
    <name evidence="1" type="ORF">ENR64_12075</name>
</gene>
<dbReference type="Pfam" id="PF06999">
    <property type="entry name" value="Suc_Fer-like"/>
    <property type="match status" value="1"/>
</dbReference>
<dbReference type="PANTHER" id="PTHR31902:SF22">
    <property type="entry name" value="SLL1203 PROTEIN"/>
    <property type="match status" value="1"/>
</dbReference>
<dbReference type="PIRSF" id="PIRSF035042">
    <property type="entry name" value="UCP035042_thirdx"/>
    <property type="match status" value="1"/>
</dbReference>
<evidence type="ECO:0000313" key="1">
    <source>
        <dbReference type="EMBL" id="HFM98470.1"/>
    </source>
</evidence>
<dbReference type="EMBL" id="DSRU01000172">
    <property type="protein sequence ID" value="HFM98470.1"/>
    <property type="molecule type" value="Genomic_DNA"/>
</dbReference>
<organism evidence="1">
    <name type="scientific">Oscillatoriales cyanobacterium SpSt-418</name>
    <dbReference type="NCBI Taxonomy" id="2282169"/>
    <lineage>
        <taxon>Bacteria</taxon>
        <taxon>Bacillati</taxon>
        <taxon>Cyanobacteriota</taxon>
        <taxon>Cyanophyceae</taxon>
        <taxon>Oscillatoriophycideae</taxon>
        <taxon>Oscillatoriales</taxon>
    </lineage>
</organism>